<dbReference type="InterPro" id="IPR036412">
    <property type="entry name" value="HAD-like_sf"/>
</dbReference>
<evidence type="ECO:0000256" key="3">
    <source>
        <dbReference type="ARBA" id="ARBA00047761"/>
    </source>
</evidence>
<keyword evidence="8" id="KW-1185">Reference proteome</keyword>
<feature type="domain" description="FCP1 homology" evidence="7">
    <location>
        <begin position="404"/>
        <end position="562"/>
    </location>
</feature>
<evidence type="ECO:0000256" key="4">
    <source>
        <dbReference type="PIRSR" id="PIRSR640078-1"/>
    </source>
</evidence>
<dbReference type="SFLD" id="SFLDG01124">
    <property type="entry name" value="C0.1:_RNA_Pol_CTD_Phosphatase"/>
    <property type="match status" value="1"/>
</dbReference>
<accession>A0A915CDE1</accession>
<dbReference type="FunFam" id="3.40.50.1000:FF:000013">
    <property type="entry name" value="Carboxy-terminal domain RNA polymerase II polypeptide A small"/>
    <property type="match status" value="1"/>
</dbReference>
<evidence type="ECO:0000313" key="9">
    <source>
        <dbReference type="WBParaSite" id="PgR126X_g005_t01"/>
    </source>
</evidence>
<feature type="region of interest" description="Disordered" evidence="6">
    <location>
        <begin position="292"/>
        <end position="314"/>
    </location>
</feature>
<dbReference type="SFLD" id="SFLDS00003">
    <property type="entry name" value="Haloacid_Dehalogenase"/>
    <property type="match status" value="1"/>
</dbReference>
<feature type="site" description="Transition state stabilizer" evidence="5">
    <location>
        <position position="470"/>
    </location>
</feature>
<dbReference type="EC" id="3.1.3.16" evidence="1"/>
<evidence type="ECO:0000256" key="6">
    <source>
        <dbReference type="SAM" id="MobiDB-lite"/>
    </source>
</evidence>
<dbReference type="WBParaSite" id="PgR126X_g005_t01">
    <property type="protein sequence ID" value="PgR126X_g005_t01"/>
    <property type="gene ID" value="PgR126X_g005"/>
</dbReference>
<dbReference type="SMART" id="SM00577">
    <property type="entry name" value="CPDc"/>
    <property type="match status" value="1"/>
</dbReference>
<feature type="active site" description="4-aspartylphosphate intermediate" evidence="4">
    <location>
        <position position="414"/>
    </location>
</feature>
<evidence type="ECO:0000256" key="5">
    <source>
        <dbReference type="PIRSR" id="PIRSR640078-3"/>
    </source>
</evidence>
<evidence type="ECO:0000313" key="8">
    <source>
        <dbReference type="Proteomes" id="UP000887569"/>
    </source>
</evidence>
<evidence type="ECO:0000256" key="1">
    <source>
        <dbReference type="ARBA" id="ARBA00013081"/>
    </source>
</evidence>
<evidence type="ECO:0000256" key="2">
    <source>
        <dbReference type="ARBA" id="ARBA00022801"/>
    </source>
</evidence>
<comment type="catalytic activity">
    <reaction evidence="3">
        <text>O-phospho-L-seryl-[protein] + H2O = L-seryl-[protein] + phosphate</text>
        <dbReference type="Rhea" id="RHEA:20629"/>
        <dbReference type="Rhea" id="RHEA-COMP:9863"/>
        <dbReference type="Rhea" id="RHEA-COMP:11604"/>
        <dbReference type="ChEBI" id="CHEBI:15377"/>
        <dbReference type="ChEBI" id="CHEBI:29999"/>
        <dbReference type="ChEBI" id="CHEBI:43474"/>
        <dbReference type="ChEBI" id="CHEBI:83421"/>
        <dbReference type="EC" id="3.1.3.16"/>
    </reaction>
</comment>
<dbReference type="PROSITE" id="PS50969">
    <property type="entry name" value="FCP1"/>
    <property type="match status" value="1"/>
</dbReference>
<dbReference type="GO" id="GO:0008420">
    <property type="term" value="F:RNA polymerase II CTD heptapeptide repeat phosphatase activity"/>
    <property type="evidence" value="ECO:0007669"/>
    <property type="project" value="InterPro"/>
</dbReference>
<dbReference type="AlphaFoldDB" id="A0A915CDE1"/>
<dbReference type="Gene3D" id="3.40.50.1000">
    <property type="entry name" value="HAD superfamily/HAD-like"/>
    <property type="match status" value="1"/>
</dbReference>
<sequence>MKSVGEFRLKESPILATHGFRRLDSKSLFMDISLCGSPLSQLHHLSNAANSFETWQRLENTSGMMYYWSPQNSNSSVNKNSDVSSHALSSSRNTYFANGTAGGTYLKVMPTGYAPNRFPLSTSYTCDPPDEQLSSCYSLSASTSGGGISDGAVETSSPSSGAALVSSSTVYSSAGAAYTNIASVGSSSSLSYFGEPSALNVEYTTGYENVPRNSYSSRTFQSRGCSERQAFQRVQPRKEDGIISSSNNVVGYFTPPPIVSNEKNTAVCNNEYCSFQRDAQLVWTICGKQQVSGEGKQTPTVHDGSSRSSVSRDKPRVPKFLHSLCCCVRAESAASREKRRAIQGSAIASASSLITQVKKNSLNVTVLNGNAGTNDSYTADDSDAAESMPMQPAEKLLLPPLRACDATKKCLIIDLDETLVHSSFKPVKNADFVIPVEIDNVTHQVYVLKRPFVDEFLERIGDKFECVLFTASLAKYADPVADLLDKRHVFRSRLFREACVFHKGNYVKDLTRLGRDLKKVIIVDNSPASYAFHPDNAIPVQSWFDDVNDVELLEIIPLLEQLASVESIYSVLRNSNDDIRRSSSPETQNDTSRSSS</sequence>
<dbReference type="CDD" id="cd07521">
    <property type="entry name" value="HAD_FCP1-like"/>
    <property type="match status" value="1"/>
</dbReference>
<dbReference type="InterPro" id="IPR004274">
    <property type="entry name" value="FCP1_dom"/>
</dbReference>
<organism evidence="8 9">
    <name type="scientific">Parascaris univalens</name>
    <name type="common">Nematode worm</name>
    <dbReference type="NCBI Taxonomy" id="6257"/>
    <lineage>
        <taxon>Eukaryota</taxon>
        <taxon>Metazoa</taxon>
        <taxon>Ecdysozoa</taxon>
        <taxon>Nematoda</taxon>
        <taxon>Chromadorea</taxon>
        <taxon>Rhabditida</taxon>
        <taxon>Spirurina</taxon>
        <taxon>Ascaridomorpha</taxon>
        <taxon>Ascaridoidea</taxon>
        <taxon>Ascarididae</taxon>
        <taxon>Parascaris</taxon>
    </lineage>
</organism>
<dbReference type="SUPFAM" id="SSF56784">
    <property type="entry name" value="HAD-like"/>
    <property type="match status" value="1"/>
</dbReference>
<reference evidence="9" key="1">
    <citation type="submission" date="2022-11" db="UniProtKB">
        <authorList>
            <consortium name="WormBaseParasite"/>
        </authorList>
    </citation>
    <scope>IDENTIFICATION</scope>
</reference>
<dbReference type="PANTHER" id="PTHR12210">
    <property type="entry name" value="DULLARD PROTEIN PHOSPHATASE"/>
    <property type="match status" value="1"/>
</dbReference>
<protein>
    <recommendedName>
        <fullName evidence="1">protein-serine/threonine phosphatase</fullName>
        <ecNumber evidence="1">3.1.3.16</ecNumber>
    </recommendedName>
</protein>
<dbReference type="InterPro" id="IPR040078">
    <property type="entry name" value="RNA_Pol_CTD_Phosphatase"/>
</dbReference>
<dbReference type="InterPro" id="IPR050365">
    <property type="entry name" value="TIM50"/>
</dbReference>
<dbReference type="InterPro" id="IPR023214">
    <property type="entry name" value="HAD_sf"/>
</dbReference>
<evidence type="ECO:0000259" key="7">
    <source>
        <dbReference type="PROSITE" id="PS50969"/>
    </source>
</evidence>
<dbReference type="Proteomes" id="UP000887569">
    <property type="component" value="Unplaced"/>
</dbReference>
<proteinExistence type="predicted"/>
<dbReference type="InterPro" id="IPR011948">
    <property type="entry name" value="Dullard_phosphatase"/>
</dbReference>
<dbReference type="NCBIfam" id="TIGR02251">
    <property type="entry name" value="HIF-SF_euk"/>
    <property type="match status" value="1"/>
</dbReference>
<feature type="site" description="Transition state stabilizer" evidence="5">
    <location>
        <position position="508"/>
    </location>
</feature>
<feature type="active site" description="Proton donor" evidence="4">
    <location>
        <position position="416"/>
    </location>
</feature>
<name>A0A915CDE1_PARUN</name>
<keyword evidence="2" id="KW-0378">Hydrolase</keyword>
<dbReference type="Pfam" id="PF03031">
    <property type="entry name" value="NIF"/>
    <property type="match status" value="1"/>
</dbReference>